<evidence type="ECO:0000256" key="1">
    <source>
        <dbReference type="SAM" id="MobiDB-lite"/>
    </source>
</evidence>
<protein>
    <submittedName>
        <fullName evidence="2">Protein SGT1 At5g65490</fullName>
    </submittedName>
</protein>
<dbReference type="PANTHER" id="PTHR13060">
    <property type="entry name" value="SGT1 PROTEIN HSGT1 SUPPRESSOR OF GCR2"/>
    <property type="match status" value="1"/>
</dbReference>
<feature type="region of interest" description="Disordered" evidence="1">
    <location>
        <begin position="567"/>
        <end position="617"/>
    </location>
</feature>
<sequence>SRSLAEQRNICHSKSGSRDLAARRKLLSQVLRPVYWWSSVAPSTWYALAGVAKPEPSMEPSTSSSSVNHGMPDDTVFYSIFPDRSTSPSSSGDAALFSLQLHILDSILPPFLLDYVWQHQPFNLSPSSTHACPRCAAPAGIPHLHGGVRYGDNVEDEWFVVFLLYEVSRRVPSVSIRAWDSDGEFLLIEAAFSLPRWLNPDTSQNRVFIRQGQLHILPRKHFPSNPTLAEALGALASGKVDTRAPDDVQEALGKRVCGYPQRARANMHRVRVRVPLPVAQMLRHEPCSVALAVEGFYDRDVDSMKHASKMDRFLRSEEGGVDIVRTSVLMSRAMYGQLVQQNFVAPKCYPMPSRDQGPVLFGEADLGMKIACGFEMMYQDRRHAGEEGNGSSLDAFKKALERHGHFEGLLPGSVEYRRRMDEALERHKNSLVFTHTRDMLSAPIRRIDEILSLPYSASDFIGVDLPPNDDDSWLYNGEEELKSAIFERQREMELYDSNCKGKQESGNHKITDSISTPSDFNMADIAKTMQAFVHKLSSFEGAEVPQNRDTHEVNLDVHQFIKDMESVLGPDRPVGLDGTSAGGEMDGEGTSSSDMDFDESADESDFAEESDVEDTGESFMQSYSDALNEELKATTLKNSFIRAQQQPSENHGEGTSKTAEDMDEELTPIDVDVNLVKNFIDSYSSQQGLSGPASNVLGLMGLRIPQDSRKDIQHET</sequence>
<feature type="non-terminal residue" evidence="2">
    <location>
        <position position="1"/>
    </location>
</feature>
<feature type="region of interest" description="Disordered" evidence="1">
    <location>
        <begin position="641"/>
        <end position="660"/>
    </location>
</feature>
<dbReference type="Pfam" id="PF07093">
    <property type="entry name" value="SGT1"/>
    <property type="match status" value="1"/>
</dbReference>
<evidence type="ECO:0000313" key="2">
    <source>
        <dbReference type="EMBL" id="JAT63807.1"/>
    </source>
</evidence>
<gene>
    <name evidence="2" type="primary">At5g65490_5</name>
    <name evidence="2" type="ORF">g.123394</name>
</gene>
<name>A0A1D1ZA95_9ARAE</name>
<organism evidence="2">
    <name type="scientific">Anthurium amnicola</name>
    <dbReference type="NCBI Taxonomy" id="1678845"/>
    <lineage>
        <taxon>Eukaryota</taxon>
        <taxon>Viridiplantae</taxon>
        <taxon>Streptophyta</taxon>
        <taxon>Embryophyta</taxon>
        <taxon>Tracheophyta</taxon>
        <taxon>Spermatophyta</taxon>
        <taxon>Magnoliopsida</taxon>
        <taxon>Liliopsida</taxon>
        <taxon>Araceae</taxon>
        <taxon>Pothoideae</taxon>
        <taxon>Potheae</taxon>
        <taxon>Anthurium</taxon>
    </lineage>
</organism>
<dbReference type="EMBL" id="GDJX01004129">
    <property type="protein sequence ID" value="JAT63807.1"/>
    <property type="molecule type" value="Transcribed_RNA"/>
</dbReference>
<accession>A0A1D1ZA95</accession>
<reference evidence="2" key="1">
    <citation type="submission" date="2015-07" db="EMBL/GenBank/DDBJ databases">
        <title>Transcriptome Assembly of Anthurium amnicola.</title>
        <authorList>
            <person name="Suzuki J."/>
        </authorList>
    </citation>
    <scope>NUCLEOTIDE SEQUENCE</scope>
</reference>
<dbReference type="InterPro" id="IPR010770">
    <property type="entry name" value="Ecd"/>
</dbReference>
<feature type="compositionally biased region" description="Basic and acidic residues" evidence="1">
    <location>
        <begin position="650"/>
        <end position="660"/>
    </location>
</feature>
<proteinExistence type="predicted"/>
<dbReference type="AlphaFoldDB" id="A0A1D1ZA95"/>
<feature type="compositionally biased region" description="Acidic residues" evidence="1">
    <location>
        <begin position="595"/>
        <end position="616"/>
    </location>
</feature>
<dbReference type="GO" id="GO:0005634">
    <property type="term" value="C:nucleus"/>
    <property type="evidence" value="ECO:0007669"/>
    <property type="project" value="TreeGrafter"/>
</dbReference>
<dbReference type="PANTHER" id="PTHR13060:SF0">
    <property type="entry name" value="PROTEIN ECDYSONELESS HOMOLOG"/>
    <property type="match status" value="1"/>
</dbReference>